<organism evidence="7 8">
    <name type="scientific">Frankia alni (strain DSM 45986 / CECT 9034 / ACN14a)</name>
    <dbReference type="NCBI Taxonomy" id="326424"/>
    <lineage>
        <taxon>Bacteria</taxon>
        <taxon>Bacillati</taxon>
        <taxon>Actinomycetota</taxon>
        <taxon>Actinomycetes</taxon>
        <taxon>Frankiales</taxon>
        <taxon>Frankiaceae</taxon>
        <taxon>Frankia</taxon>
    </lineage>
</organism>
<dbReference type="NCBIfam" id="TIGR02937">
    <property type="entry name" value="sigma70-ECF"/>
    <property type="match status" value="1"/>
</dbReference>
<dbReference type="GO" id="GO:0016987">
    <property type="term" value="F:sigma factor activity"/>
    <property type="evidence" value="ECO:0007669"/>
    <property type="project" value="UniProtKB-KW"/>
</dbReference>
<reference evidence="7 8" key="1">
    <citation type="journal article" date="2007" name="Genome Res.">
        <title>Genome characteristics of facultatively symbiotic Frankia sp. strains reflect host range and host plant biogeography.</title>
        <authorList>
            <person name="Normand P."/>
            <person name="Lapierre P."/>
            <person name="Tisa L.S."/>
            <person name="Gogarten J.P."/>
            <person name="Alloisio N."/>
            <person name="Bagnarol E."/>
            <person name="Bassi C.A."/>
            <person name="Berry A.M."/>
            <person name="Bickhart D.M."/>
            <person name="Choisne N."/>
            <person name="Couloux A."/>
            <person name="Cournoyer B."/>
            <person name="Cruveiller S."/>
            <person name="Daubin V."/>
            <person name="Demange N."/>
            <person name="Francino M.P."/>
            <person name="Goltsman E."/>
            <person name="Huang Y."/>
            <person name="Kopp O.R."/>
            <person name="Labarre L."/>
            <person name="Lapidus A."/>
            <person name="Lavire C."/>
            <person name="Marechal J."/>
            <person name="Martinez M."/>
            <person name="Mastronunzio J.E."/>
            <person name="Mullin B.C."/>
            <person name="Niemann J."/>
            <person name="Pujic P."/>
            <person name="Rawnsley T."/>
            <person name="Rouy Z."/>
            <person name="Schenowitz C."/>
            <person name="Sellstedt A."/>
            <person name="Tavares F."/>
            <person name="Tomkins J.P."/>
            <person name="Vallenet D."/>
            <person name="Valverde C."/>
            <person name="Wall L.G."/>
            <person name="Wang Y."/>
            <person name="Medigue C."/>
            <person name="Benson D.R."/>
        </authorList>
    </citation>
    <scope>NUCLEOTIDE SEQUENCE [LARGE SCALE GENOMIC DNA]</scope>
    <source>
        <strain evidence="8">DSM 45986 / CECT 9034 / ACN14a</strain>
    </source>
</reference>
<accession>Q0RF02</accession>
<protein>
    <submittedName>
        <fullName evidence="7">RNA polymerase ECF-subfamily sigma factor</fullName>
    </submittedName>
</protein>
<sequence length="187" mass="21048">MSGLPERSRALSFPSVWPSEVEKLFDDNAARLRGYLLSVGCPEPDVDDVIQDSILIVARRYASLDRPEMVRTYWYRIASRLAWKLLKERRDRSLPGDPADYLQALPDPVEGAVDPDGRQAALALVHRLPLRQRQVLWLRVVVGFGEAETAEVLQISVGTVKSQFSDAKKNLRKFVEGSGETREEGTN</sequence>
<keyword evidence="2" id="KW-0805">Transcription regulation</keyword>
<dbReference type="SUPFAM" id="SSF88946">
    <property type="entry name" value="Sigma2 domain of RNA polymerase sigma factors"/>
    <property type="match status" value="1"/>
</dbReference>
<gene>
    <name evidence="7" type="ordered locus">FRAAL5317</name>
</gene>
<dbReference type="EMBL" id="CT573213">
    <property type="protein sequence ID" value="CAJ63950.1"/>
    <property type="molecule type" value="Genomic_DNA"/>
</dbReference>
<dbReference type="InterPro" id="IPR013249">
    <property type="entry name" value="RNA_pol_sigma70_r4_t2"/>
</dbReference>
<dbReference type="HOGENOM" id="CLU_1445701_0_0_11"/>
<dbReference type="Pfam" id="PF04542">
    <property type="entry name" value="Sigma70_r2"/>
    <property type="match status" value="1"/>
</dbReference>
<dbReference type="AlphaFoldDB" id="Q0RF02"/>
<evidence type="ECO:0000259" key="6">
    <source>
        <dbReference type="Pfam" id="PF08281"/>
    </source>
</evidence>
<dbReference type="InterPro" id="IPR036388">
    <property type="entry name" value="WH-like_DNA-bd_sf"/>
</dbReference>
<evidence type="ECO:0000259" key="5">
    <source>
        <dbReference type="Pfam" id="PF04542"/>
    </source>
</evidence>
<dbReference type="STRING" id="326424.FRAAL5317"/>
<dbReference type="Proteomes" id="UP000000657">
    <property type="component" value="Chromosome"/>
</dbReference>
<dbReference type="GO" id="GO:0006352">
    <property type="term" value="P:DNA-templated transcription initiation"/>
    <property type="evidence" value="ECO:0007669"/>
    <property type="project" value="InterPro"/>
</dbReference>
<keyword evidence="3" id="KW-0731">Sigma factor</keyword>
<dbReference type="SUPFAM" id="SSF88659">
    <property type="entry name" value="Sigma3 and sigma4 domains of RNA polymerase sigma factors"/>
    <property type="match status" value="1"/>
</dbReference>
<dbReference type="RefSeq" id="WP_011606402.1">
    <property type="nucleotide sequence ID" value="NC_008278.1"/>
</dbReference>
<dbReference type="GO" id="GO:0003677">
    <property type="term" value="F:DNA binding"/>
    <property type="evidence" value="ECO:0007669"/>
    <property type="project" value="InterPro"/>
</dbReference>
<evidence type="ECO:0000256" key="1">
    <source>
        <dbReference type="ARBA" id="ARBA00010641"/>
    </source>
</evidence>
<evidence type="ECO:0000313" key="7">
    <source>
        <dbReference type="EMBL" id="CAJ63950.1"/>
    </source>
</evidence>
<dbReference type="InterPro" id="IPR039425">
    <property type="entry name" value="RNA_pol_sigma-70-like"/>
</dbReference>
<evidence type="ECO:0000256" key="2">
    <source>
        <dbReference type="ARBA" id="ARBA00023015"/>
    </source>
</evidence>
<dbReference type="InterPro" id="IPR007627">
    <property type="entry name" value="RNA_pol_sigma70_r2"/>
</dbReference>
<dbReference type="InterPro" id="IPR013325">
    <property type="entry name" value="RNA_pol_sigma_r2"/>
</dbReference>
<dbReference type="Gene3D" id="1.10.1740.10">
    <property type="match status" value="1"/>
</dbReference>
<evidence type="ECO:0000256" key="4">
    <source>
        <dbReference type="ARBA" id="ARBA00023163"/>
    </source>
</evidence>
<dbReference type="eggNOG" id="COG1595">
    <property type="taxonomic scope" value="Bacteria"/>
</dbReference>
<dbReference type="Pfam" id="PF08281">
    <property type="entry name" value="Sigma70_r4_2"/>
    <property type="match status" value="1"/>
</dbReference>
<keyword evidence="4" id="KW-0804">Transcription</keyword>
<dbReference type="OrthoDB" id="3821507at2"/>
<proteinExistence type="inferred from homology"/>
<dbReference type="Gene3D" id="1.10.10.10">
    <property type="entry name" value="Winged helix-like DNA-binding domain superfamily/Winged helix DNA-binding domain"/>
    <property type="match status" value="1"/>
</dbReference>
<dbReference type="KEGG" id="fal:FRAAL5317"/>
<evidence type="ECO:0000256" key="3">
    <source>
        <dbReference type="ARBA" id="ARBA00023082"/>
    </source>
</evidence>
<feature type="domain" description="RNA polymerase sigma-70 region 2" evidence="5">
    <location>
        <begin position="24"/>
        <end position="90"/>
    </location>
</feature>
<keyword evidence="8" id="KW-1185">Reference proteome</keyword>
<name>Q0RF02_FRAAA</name>
<evidence type="ECO:0000313" key="8">
    <source>
        <dbReference type="Proteomes" id="UP000000657"/>
    </source>
</evidence>
<comment type="similarity">
    <text evidence="1">Belongs to the sigma-70 factor family. ECF subfamily.</text>
</comment>
<feature type="domain" description="RNA polymerase sigma factor 70 region 4 type 2" evidence="6">
    <location>
        <begin position="119"/>
        <end position="171"/>
    </location>
</feature>
<dbReference type="PANTHER" id="PTHR43133">
    <property type="entry name" value="RNA POLYMERASE ECF-TYPE SIGMA FACTO"/>
    <property type="match status" value="1"/>
</dbReference>
<dbReference type="InterPro" id="IPR014284">
    <property type="entry name" value="RNA_pol_sigma-70_dom"/>
</dbReference>
<dbReference type="PANTHER" id="PTHR43133:SF46">
    <property type="entry name" value="RNA POLYMERASE SIGMA-70 FACTOR ECF SUBFAMILY"/>
    <property type="match status" value="1"/>
</dbReference>
<dbReference type="InterPro" id="IPR013324">
    <property type="entry name" value="RNA_pol_sigma_r3/r4-like"/>
</dbReference>